<dbReference type="Proteomes" id="UP000655443">
    <property type="component" value="Unassembled WGS sequence"/>
</dbReference>
<reference evidence="3" key="2">
    <citation type="submission" date="2020-09" db="EMBL/GenBank/DDBJ databases">
        <authorList>
            <person name="Sun Q."/>
            <person name="Ohkuma M."/>
        </authorList>
    </citation>
    <scope>NUCLEOTIDE SEQUENCE</scope>
    <source>
        <strain evidence="3">JCM 4714</strain>
    </source>
</reference>
<dbReference type="GO" id="GO:0004252">
    <property type="term" value="F:serine-type endopeptidase activity"/>
    <property type="evidence" value="ECO:0007669"/>
    <property type="project" value="InterPro"/>
</dbReference>
<feature type="compositionally biased region" description="Polar residues" evidence="1">
    <location>
        <begin position="49"/>
        <end position="59"/>
    </location>
</feature>
<keyword evidence="2" id="KW-0732">Signal</keyword>
<evidence type="ECO:0000313" key="3">
    <source>
        <dbReference type="EMBL" id="GHE09632.1"/>
    </source>
</evidence>
<evidence type="ECO:0000256" key="2">
    <source>
        <dbReference type="SAM" id="SignalP"/>
    </source>
</evidence>
<feature type="region of interest" description="Disordered" evidence="1">
    <location>
        <begin position="141"/>
        <end position="164"/>
    </location>
</feature>
<evidence type="ECO:0008006" key="5">
    <source>
        <dbReference type="Google" id="ProtNLM"/>
    </source>
</evidence>
<proteinExistence type="predicted"/>
<organism evidence="3 4">
    <name type="scientific">Streptomyces alanosinicus</name>
    <dbReference type="NCBI Taxonomy" id="68171"/>
    <lineage>
        <taxon>Bacteria</taxon>
        <taxon>Bacillati</taxon>
        <taxon>Actinomycetota</taxon>
        <taxon>Actinomycetes</taxon>
        <taxon>Kitasatosporales</taxon>
        <taxon>Streptomycetaceae</taxon>
        <taxon>Streptomyces</taxon>
    </lineage>
</organism>
<dbReference type="InterPro" id="IPR018114">
    <property type="entry name" value="TRYPSIN_HIS"/>
</dbReference>
<dbReference type="EMBL" id="BMVG01000020">
    <property type="protein sequence ID" value="GHE09632.1"/>
    <property type="molecule type" value="Genomic_DNA"/>
</dbReference>
<dbReference type="InterPro" id="IPR009003">
    <property type="entry name" value="Peptidase_S1_PA"/>
</dbReference>
<feature type="chain" id="PRO_5039322516" description="Trypsin-like serine protease" evidence="2">
    <location>
        <begin position="27"/>
        <end position="571"/>
    </location>
</feature>
<dbReference type="PROSITE" id="PS00134">
    <property type="entry name" value="TRYPSIN_HIS"/>
    <property type="match status" value="1"/>
</dbReference>
<evidence type="ECO:0000313" key="4">
    <source>
        <dbReference type="Proteomes" id="UP000655443"/>
    </source>
</evidence>
<feature type="region of interest" description="Disordered" evidence="1">
    <location>
        <begin position="26"/>
        <end position="115"/>
    </location>
</feature>
<accession>A0A918YNY9</accession>
<dbReference type="GO" id="GO:0006508">
    <property type="term" value="P:proteolysis"/>
    <property type="evidence" value="ECO:0007669"/>
    <property type="project" value="InterPro"/>
</dbReference>
<feature type="signal peptide" evidence="2">
    <location>
        <begin position="1"/>
        <end position="26"/>
    </location>
</feature>
<evidence type="ECO:0000256" key="1">
    <source>
        <dbReference type="SAM" id="MobiDB-lite"/>
    </source>
</evidence>
<dbReference type="InterPro" id="IPR043504">
    <property type="entry name" value="Peptidase_S1_PA_chymotrypsin"/>
</dbReference>
<gene>
    <name evidence="3" type="ORF">GCM10010339_62630</name>
</gene>
<feature type="region of interest" description="Disordered" evidence="1">
    <location>
        <begin position="529"/>
        <end position="571"/>
    </location>
</feature>
<keyword evidence="4" id="KW-1185">Reference proteome</keyword>
<sequence>MNHRIRAAALSAAATVVLLTSPGVAAASPVSGTAQPPAVSGTAADPSPLSGTADPTPSTAVKPAETPTQAPAVRPTASPKQGKASEGEAGEPDITPGPEATSTPGTGDASDDGLKTTPQEIEEAKAAEAYWTSERIADAVPVDSDKARTPGGRSGVMRSPSKWDAKGIPTAGVFLINPDDDPQKDPSNRDQFCSASVVTSPNKSLVITAAHCLTDNDRHRSLAFAPGWKQHPDKPGKGIAPYGVFPVKKNKIWLDRRYLEQGPVSADDVDFAFLRTGPNSKGQFLENAVGQGNELKTVHSASLAQSNVTLIGFPGDAKKPLVCKSNTRGYQGRFLAIDCDAFAGGSSGGPFIRNFDGRRGDIIGVIDGYKTGGPTPNTSYSSQFDADVVRLYNQAVNDSTPDKPRKDFEMGSPGLWRNAVAAASGTFHTSSQKTKDGDLIVKWSDGEVSIFKDINEHSKLPTSGSVRQANELKIAEPGSTWKYARGIATGKYGGNTWPDDLVVRWSDGEVTMYGDASASDLGREYMLVPPPAKAYSQRSRAPNGTPDEEDRDGDTCTDVCGPGLLRRGTAA</sequence>
<name>A0A918YNY9_9ACTN</name>
<reference evidence="3" key="1">
    <citation type="journal article" date="2014" name="Int. J. Syst. Evol. Microbiol.">
        <title>Complete genome sequence of Corynebacterium casei LMG S-19264T (=DSM 44701T), isolated from a smear-ripened cheese.</title>
        <authorList>
            <consortium name="US DOE Joint Genome Institute (JGI-PGF)"/>
            <person name="Walter F."/>
            <person name="Albersmeier A."/>
            <person name="Kalinowski J."/>
            <person name="Ruckert C."/>
        </authorList>
    </citation>
    <scope>NUCLEOTIDE SEQUENCE</scope>
    <source>
        <strain evidence="3">JCM 4714</strain>
    </source>
</reference>
<dbReference type="AlphaFoldDB" id="A0A918YNY9"/>
<comment type="caution">
    <text evidence="3">The sequence shown here is derived from an EMBL/GenBank/DDBJ whole genome shotgun (WGS) entry which is preliminary data.</text>
</comment>
<protein>
    <recommendedName>
        <fullName evidence="5">Trypsin-like serine protease</fullName>
    </recommendedName>
</protein>
<dbReference type="SUPFAM" id="SSF50494">
    <property type="entry name" value="Trypsin-like serine proteases"/>
    <property type="match status" value="1"/>
</dbReference>
<dbReference type="Pfam" id="PF13365">
    <property type="entry name" value="Trypsin_2"/>
    <property type="match status" value="1"/>
</dbReference>
<dbReference type="Gene3D" id="2.40.10.10">
    <property type="entry name" value="Trypsin-like serine proteases"/>
    <property type="match status" value="2"/>
</dbReference>